<dbReference type="SMART" id="SM00813">
    <property type="entry name" value="Alpha-L-AF_C"/>
    <property type="match status" value="1"/>
</dbReference>
<evidence type="ECO:0000313" key="11">
    <source>
        <dbReference type="Proteomes" id="UP000276128"/>
    </source>
</evidence>
<evidence type="ECO:0000256" key="3">
    <source>
        <dbReference type="ARBA" id="ARBA00007186"/>
    </source>
</evidence>
<name>A0A3S0A476_9BACL</name>
<dbReference type="PANTHER" id="PTHR43576">
    <property type="entry name" value="ALPHA-L-ARABINOFURANOSIDASE C-RELATED"/>
    <property type="match status" value="1"/>
</dbReference>
<organism evidence="10 11">
    <name type="scientific">Paenibacillus whitsoniae</name>
    <dbReference type="NCBI Taxonomy" id="2496558"/>
    <lineage>
        <taxon>Bacteria</taxon>
        <taxon>Bacillati</taxon>
        <taxon>Bacillota</taxon>
        <taxon>Bacilli</taxon>
        <taxon>Bacillales</taxon>
        <taxon>Paenibacillaceae</taxon>
        <taxon>Paenibacillus</taxon>
    </lineage>
</organism>
<gene>
    <name evidence="10" type="ORF">EJQ19_12600</name>
</gene>
<dbReference type="Pfam" id="PF22848">
    <property type="entry name" value="ASD1_dom"/>
    <property type="match status" value="1"/>
</dbReference>
<dbReference type="EMBL" id="RXHU01000034">
    <property type="protein sequence ID" value="RTE09217.1"/>
    <property type="molecule type" value="Genomic_DNA"/>
</dbReference>
<dbReference type="Gene3D" id="2.60.40.1180">
    <property type="entry name" value="Golgi alpha-mannosidase II"/>
    <property type="match status" value="1"/>
</dbReference>
<dbReference type="OrthoDB" id="9758333at2"/>
<dbReference type="EC" id="3.2.1.55" evidence="5"/>
<dbReference type="RefSeq" id="WP_126141581.1">
    <property type="nucleotide sequence ID" value="NZ_RXHU01000034.1"/>
</dbReference>
<dbReference type="InterPro" id="IPR017853">
    <property type="entry name" value="GH"/>
</dbReference>
<keyword evidence="11" id="KW-1185">Reference proteome</keyword>
<accession>A0A3S0A476</accession>
<dbReference type="GO" id="GO:0000272">
    <property type="term" value="P:polysaccharide catabolic process"/>
    <property type="evidence" value="ECO:0007669"/>
    <property type="project" value="TreeGrafter"/>
</dbReference>
<comment type="subunit">
    <text evidence="4">Homohexamer; trimer of dimers.</text>
</comment>
<feature type="domain" description="Alpha-L-arabinofuranosidase C-terminal" evidence="9">
    <location>
        <begin position="295"/>
        <end position="485"/>
    </location>
</feature>
<evidence type="ECO:0000256" key="7">
    <source>
        <dbReference type="ARBA" id="ARBA00023277"/>
    </source>
</evidence>
<dbReference type="PANTHER" id="PTHR43576:SF2">
    <property type="entry name" value="INTRACELLULAR EXO-ALPHA-L-ARABINOFURANOSIDASE 2"/>
    <property type="match status" value="1"/>
</dbReference>
<evidence type="ECO:0000259" key="9">
    <source>
        <dbReference type="SMART" id="SM00813"/>
    </source>
</evidence>
<dbReference type="InterPro" id="IPR010720">
    <property type="entry name" value="Alpha-L-AF_C"/>
</dbReference>
<dbReference type="Pfam" id="PF06964">
    <property type="entry name" value="Alpha-L-AF_C"/>
    <property type="match status" value="1"/>
</dbReference>
<protein>
    <recommendedName>
        <fullName evidence="5">non-reducing end alpha-L-arabinofuranosidase</fullName>
        <ecNumber evidence="5">3.2.1.55</ecNumber>
    </recommendedName>
</protein>
<evidence type="ECO:0000256" key="5">
    <source>
        <dbReference type="ARBA" id="ARBA00012670"/>
    </source>
</evidence>
<comment type="catalytic activity">
    <reaction evidence="1">
        <text>Hydrolysis of terminal non-reducing alpha-L-arabinofuranoside residues in alpha-L-arabinosides.</text>
        <dbReference type="EC" id="3.2.1.55"/>
    </reaction>
</comment>
<keyword evidence="6" id="KW-0378">Hydrolase</keyword>
<keyword evidence="7" id="KW-0119">Carbohydrate metabolism</keyword>
<reference evidence="10 11" key="1">
    <citation type="submission" date="2018-12" db="EMBL/GenBank/DDBJ databases">
        <title>Bacillus ochoae sp. nov., Paenibacillus whitsoniae sp. nov., Paenibacillus spiritus sp. nov. Isolated from the Mars Exploration Rover during spacecraft assembly.</title>
        <authorList>
            <person name="Seuylemezian A."/>
            <person name="Vaishampayan P."/>
        </authorList>
    </citation>
    <scope>NUCLEOTIDE SEQUENCE [LARGE SCALE GENOMIC DNA]</scope>
    <source>
        <strain evidence="10 11">MER 54</strain>
    </source>
</reference>
<evidence type="ECO:0000256" key="2">
    <source>
        <dbReference type="ARBA" id="ARBA00004881"/>
    </source>
</evidence>
<dbReference type="InterPro" id="IPR055235">
    <property type="entry name" value="ASD1_cat"/>
</dbReference>
<dbReference type="AlphaFoldDB" id="A0A3S0A476"/>
<dbReference type="SUPFAM" id="SSF51445">
    <property type="entry name" value="(Trans)glycosidases"/>
    <property type="match status" value="1"/>
</dbReference>
<sequence length="492" mass="55792">MAKLTIHANSPKQTINRNIYGHFSEHLGRCIYEGIWVGHDSPIPNTEGMRNDVLDALKKLNIPVLRWPGGCFADEYHWKDGVGPAENRKRMINTHWGGVVENNHFGTHEFLRLCELIGAEPYISGNVGSGTVQEMSEWVEYMTFDGESPMANWRQENGREAPWKLTYFGVGNENWGCGGNMRPEYYADLYRQYSCYVRNYGDNRVFKIACGANSGDYHWTEVLMREAARNMDGLSLHYYTVPTGNWKDKGAATDFTEADWFKTLQQTFKMKELLVRHSEIMDKYDPDKRVALIVDEWGTWYNVEPGTNPGFLYQQNTMRDALIAGINLNLFHHHSDRVRMANIAQVVNVLQAVILTEGADMVLTPTYHVFDMYKVHMDAKFLTTDVESPAYTMNGAHLDQLSASASVNEDGHIHISLCNLHPSDALEVSCDVRGYTGQAVRGTILTSDTMQAHNTFEQPEAVKLAAFEAYRFENGELHVTLPARSVVTLRLA</sequence>
<proteinExistence type="inferred from homology"/>
<dbReference type="GO" id="GO:0046373">
    <property type="term" value="P:L-arabinose metabolic process"/>
    <property type="evidence" value="ECO:0007669"/>
    <property type="project" value="InterPro"/>
</dbReference>
<evidence type="ECO:0000256" key="4">
    <source>
        <dbReference type="ARBA" id="ARBA00011165"/>
    </source>
</evidence>
<dbReference type="InterPro" id="IPR013780">
    <property type="entry name" value="Glyco_hydro_b"/>
</dbReference>
<evidence type="ECO:0000256" key="6">
    <source>
        <dbReference type="ARBA" id="ARBA00022801"/>
    </source>
</evidence>
<comment type="pathway">
    <text evidence="2">Glycan metabolism.</text>
</comment>
<dbReference type="GO" id="GO:0046556">
    <property type="term" value="F:alpha-L-arabinofuranosidase activity"/>
    <property type="evidence" value="ECO:0007669"/>
    <property type="project" value="UniProtKB-EC"/>
</dbReference>
<comment type="caution">
    <text evidence="10">The sequence shown here is derived from an EMBL/GenBank/DDBJ whole genome shotgun (WGS) entry which is preliminary data.</text>
</comment>
<evidence type="ECO:0000256" key="8">
    <source>
        <dbReference type="ARBA" id="ARBA00023295"/>
    </source>
</evidence>
<evidence type="ECO:0000313" key="10">
    <source>
        <dbReference type="EMBL" id="RTE09217.1"/>
    </source>
</evidence>
<comment type="similarity">
    <text evidence="3">Belongs to the glycosyl hydrolase 51 family.</text>
</comment>
<dbReference type="Proteomes" id="UP000276128">
    <property type="component" value="Unassembled WGS sequence"/>
</dbReference>
<dbReference type="Gene3D" id="3.20.20.80">
    <property type="entry name" value="Glycosidases"/>
    <property type="match status" value="1"/>
</dbReference>
<keyword evidence="8" id="KW-0326">Glycosidase</keyword>
<evidence type="ECO:0000256" key="1">
    <source>
        <dbReference type="ARBA" id="ARBA00001462"/>
    </source>
</evidence>
<dbReference type="SUPFAM" id="SSF51011">
    <property type="entry name" value="Glycosyl hydrolase domain"/>
    <property type="match status" value="1"/>
</dbReference>